<keyword evidence="10 15" id="KW-0234">DNA repair</keyword>
<comment type="catalytic activity">
    <reaction evidence="1 15">
        <text>Hydrolysis of DNA containing ring-opened 7-methylguanine residues, releasing 2,6-diamino-4-hydroxy-5-(N-methyl)formamidopyrimidine.</text>
        <dbReference type="EC" id="3.2.2.23"/>
    </reaction>
</comment>
<dbReference type="InterPro" id="IPR000214">
    <property type="entry name" value="Znf_DNA_glyclase/AP_lyase"/>
</dbReference>
<evidence type="ECO:0000259" key="17">
    <source>
        <dbReference type="PROSITE" id="PS51068"/>
    </source>
</evidence>
<keyword evidence="8 15" id="KW-0862">Zinc</keyword>
<dbReference type="SUPFAM" id="SSF57716">
    <property type="entry name" value="Glucocorticoid receptor-like (DNA-binding domain)"/>
    <property type="match status" value="1"/>
</dbReference>
<keyword evidence="9 15" id="KW-0238">DNA-binding</keyword>
<keyword evidence="5 15" id="KW-0227">DNA damage</keyword>
<feature type="active site" description="Proton donor" evidence="15">
    <location>
        <position position="3"/>
    </location>
</feature>
<dbReference type="Pfam" id="PF01149">
    <property type="entry name" value="Fapy_DNA_glyco"/>
    <property type="match status" value="1"/>
</dbReference>
<keyword evidence="7 15" id="KW-0378">Hydrolase</keyword>
<evidence type="ECO:0000256" key="13">
    <source>
        <dbReference type="ARBA" id="ARBA00023295"/>
    </source>
</evidence>
<keyword evidence="13 15" id="KW-0326">Glycosidase</keyword>
<dbReference type="InterPro" id="IPR010979">
    <property type="entry name" value="Ribosomal_uS13-like_H2TH"/>
</dbReference>
<dbReference type="EMBL" id="AP011631">
    <property type="protein sequence ID" value="BAL52540.1"/>
    <property type="molecule type" value="Genomic_DNA"/>
</dbReference>
<feature type="active site" description="Proton donor; for delta-elimination activity" evidence="15">
    <location>
        <position position="256"/>
    </location>
</feature>
<dbReference type="InterPro" id="IPR020629">
    <property type="entry name" value="FPG_Glyclase"/>
</dbReference>
<dbReference type="PROSITE" id="PS51066">
    <property type="entry name" value="ZF_FPG_2"/>
    <property type="match status" value="1"/>
</dbReference>
<dbReference type="InterPro" id="IPR010663">
    <property type="entry name" value="Znf_FPG/IleRS"/>
</dbReference>
<evidence type="ECO:0000259" key="16">
    <source>
        <dbReference type="PROSITE" id="PS51066"/>
    </source>
</evidence>
<feature type="active site" description="Schiff-base intermediate with DNA" evidence="15">
    <location>
        <position position="2"/>
    </location>
</feature>
<evidence type="ECO:0000256" key="4">
    <source>
        <dbReference type="ARBA" id="ARBA00022723"/>
    </source>
</evidence>
<evidence type="ECO:0000256" key="11">
    <source>
        <dbReference type="ARBA" id="ARBA00023239"/>
    </source>
</evidence>
<comment type="subunit">
    <text evidence="3 15">Monomer.</text>
</comment>
<dbReference type="SMART" id="SM01232">
    <property type="entry name" value="H2TH"/>
    <property type="match status" value="1"/>
</dbReference>
<dbReference type="HAMAP" id="MF_00103">
    <property type="entry name" value="Fapy_DNA_glycosyl"/>
    <property type="match status" value="1"/>
</dbReference>
<dbReference type="CDD" id="cd08966">
    <property type="entry name" value="EcFpg-like_N"/>
    <property type="match status" value="1"/>
</dbReference>
<evidence type="ECO:0000256" key="15">
    <source>
        <dbReference type="HAMAP-Rule" id="MF_00103"/>
    </source>
</evidence>
<evidence type="ECO:0000256" key="8">
    <source>
        <dbReference type="ARBA" id="ARBA00022833"/>
    </source>
</evidence>
<keyword evidence="6 15" id="KW-0863">Zinc-finger</keyword>
<dbReference type="PANTHER" id="PTHR22993:SF9">
    <property type="entry name" value="FORMAMIDOPYRIMIDINE-DNA GLYCOSYLASE"/>
    <property type="match status" value="1"/>
</dbReference>
<dbReference type="SUPFAM" id="SSF46946">
    <property type="entry name" value="S13-like H2TH domain"/>
    <property type="match status" value="1"/>
</dbReference>
<feature type="binding site" evidence="15">
    <location>
        <position position="92"/>
    </location>
    <ligand>
        <name>DNA</name>
        <dbReference type="ChEBI" id="CHEBI:16991"/>
    </ligand>
</feature>
<keyword evidence="4 15" id="KW-0479">Metal-binding</keyword>
<dbReference type="GO" id="GO:0008270">
    <property type="term" value="F:zinc ion binding"/>
    <property type="evidence" value="ECO:0007669"/>
    <property type="project" value="UniProtKB-UniRule"/>
</dbReference>
<dbReference type="EC" id="3.2.2.23" evidence="15"/>
<evidence type="ECO:0000256" key="7">
    <source>
        <dbReference type="ARBA" id="ARBA00022801"/>
    </source>
</evidence>
<reference evidence="18" key="2">
    <citation type="journal article" date="2012" name="PLoS ONE">
        <title>A Deeply Branching Thermophilic Bacterium with an Ancient Acetyl-CoA Pathway Dominates a Subsurface Ecosystem.</title>
        <authorList>
            <person name="Takami H."/>
            <person name="Noguchi H."/>
            <person name="Takaki Y."/>
            <person name="Uchiyama I."/>
            <person name="Toyoda A."/>
            <person name="Nishi S."/>
            <person name="Chee G.-J."/>
            <person name="Arai W."/>
            <person name="Nunoura T."/>
            <person name="Itoh T."/>
            <person name="Hattori M."/>
            <person name="Takai K."/>
        </authorList>
    </citation>
    <scope>NUCLEOTIDE SEQUENCE</scope>
</reference>
<dbReference type="InterPro" id="IPR015887">
    <property type="entry name" value="DNA_glyclase_Znf_dom_DNA_BS"/>
</dbReference>
<evidence type="ECO:0000256" key="6">
    <source>
        <dbReference type="ARBA" id="ARBA00022771"/>
    </source>
</evidence>
<feature type="binding site" evidence="15">
    <location>
        <position position="151"/>
    </location>
    <ligand>
        <name>DNA</name>
        <dbReference type="ChEBI" id="CHEBI:16991"/>
    </ligand>
</feature>
<comment type="catalytic activity">
    <reaction evidence="14 15">
        <text>2'-deoxyribonucleotide-(2'-deoxyribose 5'-phosphate)-2'-deoxyribonucleotide-DNA = a 3'-end 2'-deoxyribonucleotide-(2,3-dehydro-2,3-deoxyribose 5'-phosphate)-DNA + a 5'-end 5'-phospho-2'-deoxyribonucleoside-DNA + H(+)</text>
        <dbReference type="Rhea" id="RHEA:66592"/>
        <dbReference type="Rhea" id="RHEA-COMP:13180"/>
        <dbReference type="Rhea" id="RHEA-COMP:16897"/>
        <dbReference type="Rhea" id="RHEA-COMP:17067"/>
        <dbReference type="ChEBI" id="CHEBI:15378"/>
        <dbReference type="ChEBI" id="CHEBI:136412"/>
        <dbReference type="ChEBI" id="CHEBI:157695"/>
        <dbReference type="ChEBI" id="CHEBI:167181"/>
        <dbReference type="EC" id="4.2.99.18"/>
    </reaction>
</comment>
<evidence type="ECO:0000256" key="14">
    <source>
        <dbReference type="ARBA" id="ARBA00044632"/>
    </source>
</evidence>
<accession>H5S8Q4</accession>
<dbReference type="InterPro" id="IPR012319">
    <property type="entry name" value="FPG_cat"/>
</dbReference>
<evidence type="ECO:0000256" key="5">
    <source>
        <dbReference type="ARBA" id="ARBA00022763"/>
    </source>
</evidence>
<sequence>MPELPEVETIARNLRPILSGQCIRAVQVLWPGTIAEPSVQSFEQRLPGQTILEVGRRGKYLMLRLSRDLLLIHLRMSGDLQWRQHGASPQKHDRVLFIPDAAEVILAFHDPRKFGRVWLVQDPEKVLGGLGPEPLDAQFTSQALEERLRGRDRRLKPLLLDQTFLAGLGNIYADEALHRAGLHPLRVASELTGEEVSRLWQAIRQVLLEGIQRNGASIDWVYRGGQFQNYFQVYGRAGQPCYRCGQPIERIRLAQRSSYFCRGCQR</sequence>
<dbReference type="AlphaFoldDB" id="H5S8Q4"/>
<dbReference type="Pfam" id="PF06827">
    <property type="entry name" value="zf-FPG_IleRS"/>
    <property type="match status" value="1"/>
</dbReference>
<dbReference type="Gene3D" id="3.20.190.10">
    <property type="entry name" value="MutM-like, N-terminal"/>
    <property type="match status" value="1"/>
</dbReference>
<organism evidence="18">
    <name type="scientific">uncultured Chloroflexota bacterium</name>
    <dbReference type="NCBI Taxonomy" id="166587"/>
    <lineage>
        <taxon>Bacteria</taxon>
        <taxon>Bacillati</taxon>
        <taxon>Chloroflexota</taxon>
        <taxon>environmental samples</taxon>
    </lineage>
</organism>
<comment type="similarity">
    <text evidence="2 15">Belongs to the FPG family.</text>
</comment>
<dbReference type="Gene3D" id="1.10.8.50">
    <property type="match status" value="1"/>
</dbReference>
<dbReference type="InterPro" id="IPR035937">
    <property type="entry name" value="FPG_N"/>
</dbReference>
<protein>
    <recommendedName>
        <fullName evidence="15">Formamidopyrimidine-DNA glycosylase</fullName>
        <shortName evidence="15">Fapy-DNA glycosylase</shortName>
        <ecNumber evidence="15">3.2.2.23</ecNumber>
    </recommendedName>
    <alternativeName>
        <fullName evidence="15">DNA-(apurinic or apyrimidinic site) lyase MutM</fullName>
        <shortName evidence="15">AP lyase MutM</shortName>
        <ecNumber evidence="15">4.2.99.18</ecNumber>
    </alternativeName>
</protein>
<dbReference type="GO" id="GO:0006284">
    <property type="term" value="P:base-excision repair"/>
    <property type="evidence" value="ECO:0007669"/>
    <property type="project" value="InterPro"/>
</dbReference>
<dbReference type="FunFam" id="1.10.8.50:FF:000003">
    <property type="entry name" value="Formamidopyrimidine-DNA glycosylase"/>
    <property type="match status" value="1"/>
</dbReference>
<dbReference type="NCBIfam" id="NF002211">
    <property type="entry name" value="PRK01103.1"/>
    <property type="match status" value="1"/>
</dbReference>
<dbReference type="GO" id="GO:0034039">
    <property type="term" value="F:8-oxo-7,8-dihydroguanine DNA N-glycosylase activity"/>
    <property type="evidence" value="ECO:0007669"/>
    <property type="project" value="TreeGrafter"/>
</dbReference>
<dbReference type="GO" id="GO:0003690">
    <property type="term" value="F:double-stranded DNA binding"/>
    <property type="evidence" value="ECO:0007669"/>
    <property type="project" value="UniProtKB-ARBA"/>
</dbReference>
<reference evidence="18" key="1">
    <citation type="journal article" date="2005" name="Environ. Microbiol.">
        <title>Genetic and functional properties of uncultivated thermophilic crenarchaeotes from a subsurface gold mine as revealed by analysis of genome fragments.</title>
        <authorList>
            <person name="Nunoura T."/>
            <person name="Hirayama H."/>
            <person name="Takami H."/>
            <person name="Oida H."/>
            <person name="Nishi S."/>
            <person name="Shimamura S."/>
            <person name="Suzuki Y."/>
            <person name="Inagaki F."/>
            <person name="Takai K."/>
            <person name="Nealson K.H."/>
            <person name="Horikoshi K."/>
        </authorList>
    </citation>
    <scope>NUCLEOTIDE SEQUENCE</scope>
</reference>
<dbReference type="SMART" id="SM00898">
    <property type="entry name" value="Fapy_DNA_glyco"/>
    <property type="match status" value="1"/>
</dbReference>
<dbReference type="PROSITE" id="PS51068">
    <property type="entry name" value="FPG_CAT"/>
    <property type="match status" value="1"/>
</dbReference>
<dbReference type="PANTHER" id="PTHR22993">
    <property type="entry name" value="FORMAMIDOPYRIMIDINE-DNA GLYCOSYLASE"/>
    <property type="match status" value="1"/>
</dbReference>
<name>H5S8Q4_9CHLR</name>
<dbReference type="GO" id="GO:0140078">
    <property type="term" value="F:class I DNA-(apurinic or apyrimidinic site) endonuclease activity"/>
    <property type="evidence" value="ECO:0007669"/>
    <property type="project" value="UniProtKB-EC"/>
</dbReference>
<comment type="cofactor">
    <cofactor evidence="15">
        <name>Zn(2+)</name>
        <dbReference type="ChEBI" id="CHEBI:29105"/>
    </cofactor>
    <text evidence="15">Binds 1 zinc ion per subunit.</text>
</comment>
<dbReference type="SUPFAM" id="SSF81624">
    <property type="entry name" value="N-terminal domain of MutM-like DNA repair proteins"/>
    <property type="match status" value="1"/>
</dbReference>
<dbReference type="GO" id="GO:0003684">
    <property type="term" value="F:damaged DNA binding"/>
    <property type="evidence" value="ECO:0007669"/>
    <property type="project" value="InterPro"/>
</dbReference>
<feature type="binding site" evidence="15">
    <location>
        <position position="112"/>
    </location>
    <ligand>
        <name>DNA</name>
        <dbReference type="ChEBI" id="CHEBI:16991"/>
    </ligand>
</feature>
<proteinExistence type="inferred from homology"/>
<evidence type="ECO:0000256" key="1">
    <source>
        <dbReference type="ARBA" id="ARBA00001668"/>
    </source>
</evidence>
<feature type="domain" description="FPG-type" evidence="16">
    <location>
        <begin position="232"/>
        <end position="266"/>
    </location>
</feature>
<dbReference type="Pfam" id="PF06831">
    <property type="entry name" value="H2TH"/>
    <property type="match status" value="1"/>
</dbReference>
<dbReference type="InterPro" id="IPR015886">
    <property type="entry name" value="H2TH_FPG"/>
</dbReference>
<evidence type="ECO:0000256" key="10">
    <source>
        <dbReference type="ARBA" id="ARBA00023204"/>
    </source>
</evidence>
<evidence type="ECO:0000256" key="3">
    <source>
        <dbReference type="ARBA" id="ARBA00011245"/>
    </source>
</evidence>
<dbReference type="PROSITE" id="PS01242">
    <property type="entry name" value="ZF_FPG_1"/>
    <property type="match status" value="1"/>
</dbReference>
<dbReference type="EC" id="4.2.99.18" evidence="15"/>
<evidence type="ECO:0000256" key="12">
    <source>
        <dbReference type="ARBA" id="ARBA00023268"/>
    </source>
</evidence>
<gene>
    <name evidence="15" type="primary">mutM</name>
    <name evidence="15" type="synonym">fpg</name>
    <name evidence="18" type="ORF">HGMM_F01E07C12</name>
</gene>
<keyword evidence="12 15" id="KW-0511">Multifunctional enzyme</keyword>
<evidence type="ECO:0000256" key="9">
    <source>
        <dbReference type="ARBA" id="ARBA00023125"/>
    </source>
</evidence>
<evidence type="ECO:0000256" key="2">
    <source>
        <dbReference type="ARBA" id="ARBA00009409"/>
    </source>
</evidence>
<dbReference type="NCBIfam" id="TIGR00577">
    <property type="entry name" value="fpg"/>
    <property type="match status" value="1"/>
</dbReference>
<feature type="active site" description="Proton donor; for beta-elimination activity" evidence="15">
    <location>
        <position position="59"/>
    </location>
</feature>
<keyword evidence="11 15" id="KW-0456">Lyase</keyword>
<evidence type="ECO:0000313" key="18">
    <source>
        <dbReference type="EMBL" id="BAL52540.1"/>
    </source>
</evidence>
<comment type="function">
    <text evidence="15">Involved in base excision repair of DNA damaged by oxidation or by mutagenic agents. Acts as DNA glycosylase that recognizes and removes damaged bases. Has a preference for oxidized purines, such as 7,8-dihydro-8-oxoguanine (8-oxoG). Has AP (apurinic/apyrimidinic) lyase activity and introduces nicks in the DNA strand. Cleaves the DNA backbone by beta-delta elimination to generate a single-strand break at the site of the removed base with both 3'- and 5'-phosphates.</text>
</comment>
<feature type="domain" description="Formamidopyrimidine-DNA glycosylase catalytic" evidence="17">
    <location>
        <begin position="2"/>
        <end position="115"/>
    </location>
</feature>